<dbReference type="Proteomes" id="UP000718630">
    <property type="component" value="Unassembled WGS sequence"/>
</dbReference>
<proteinExistence type="predicted"/>
<protein>
    <submittedName>
        <fullName evidence="2">Uncharacterized protein</fullName>
    </submittedName>
</protein>
<name>A0A929MYY6_9ACTO</name>
<evidence type="ECO:0000256" key="1">
    <source>
        <dbReference type="SAM" id="Phobius"/>
    </source>
</evidence>
<keyword evidence="1" id="KW-1133">Transmembrane helix</keyword>
<dbReference type="AlphaFoldDB" id="A0A929MYY6"/>
<evidence type="ECO:0000313" key="2">
    <source>
        <dbReference type="EMBL" id="MBF0940106.1"/>
    </source>
</evidence>
<feature type="transmembrane region" description="Helical" evidence="1">
    <location>
        <begin position="47"/>
        <end position="65"/>
    </location>
</feature>
<organism evidence="2 3">
    <name type="scientific">Schaalia georgiae</name>
    <dbReference type="NCBI Taxonomy" id="52768"/>
    <lineage>
        <taxon>Bacteria</taxon>
        <taxon>Bacillati</taxon>
        <taxon>Actinomycetota</taxon>
        <taxon>Actinomycetes</taxon>
        <taxon>Actinomycetales</taxon>
        <taxon>Actinomycetaceae</taxon>
        <taxon>Schaalia</taxon>
    </lineage>
</organism>
<feature type="non-terminal residue" evidence="2">
    <location>
        <position position="1"/>
    </location>
</feature>
<gene>
    <name evidence="2" type="ORF">HXK03_04435</name>
</gene>
<evidence type="ECO:0000313" key="3">
    <source>
        <dbReference type="Proteomes" id="UP000718630"/>
    </source>
</evidence>
<reference evidence="2" key="1">
    <citation type="submission" date="2020-04" db="EMBL/GenBank/DDBJ databases">
        <title>Deep metagenomics examines the oral microbiome during advanced dental caries in children, revealing novel taxa and co-occurrences with host molecules.</title>
        <authorList>
            <person name="Baker J.L."/>
            <person name="Morton J.T."/>
            <person name="Dinis M."/>
            <person name="Alvarez R."/>
            <person name="Tran N.C."/>
            <person name="Knight R."/>
            <person name="Edlund A."/>
        </authorList>
    </citation>
    <scope>NUCLEOTIDE SEQUENCE</scope>
    <source>
        <strain evidence="2">JCVI_32_bin.64</strain>
    </source>
</reference>
<keyword evidence="1" id="KW-0812">Transmembrane</keyword>
<comment type="caution">
    <text evidence="2">The sequence shown here is derived from an EMBL/GenBank/DDBJ whole genome shotgun (WGS) entry which is preliminary data.</text>
</comment>
<accession>A0A929MYY6</accession>
<keyword evidence="1" id="KW-0472">Membrane</keyword>
<sequence>VKETGGEFYDASNPASVQGVIAAIEQQQKVDLEGSGDVLETDKPASALAWTVLGMFALFGMIALGRV</sequence>
<dbReference type="EMBL" id="JABZFZ010000193">
    <property type="protein sequence ID" value="MBF0940106.1"/>
    <property type="molecule type" value="Genomic_DNA"/>
</dbReference>